<evidence type="ECO:0000256" key="1">
    <source>
        <dbReference type="SAM" id="MobiDB-lite"/>
    </source>
</evidence>
<reference evidence="2 3" key="1">
    <citation type="submission" date="2021-08" db="EMBL/GenBank/DDBJ databases">
        <title>The highly contiguous genome resource for Trichoderma semiorbis FJ059, a fungal antagonistic to plant pathogens.</title>
        <authorList>
            <person name="Liu T."/>
        </authorList>
    </citation>
    <scope>NUCLEOTIDE SEQUENCE [LARGE SCALE GENOMIC DNA]</scope>
    <source>
        <strain evidence="2 3">FJ059</strain>
    </source>
</reference>
<sequence length="168" mass="18887">MHPHCNTITITIPVMAFYDTVQNPRDFCNRTFDESAQSFEALLNLTEWKSAASTVRVLTIWPVRIGIDYQNSNGKFEEFERDGLDLVHTVPNSPEASNKDEGRQKDEEVADGVQKIVPLAPGLEGRHSAEQEGTHGRLFGVLEPKAFLSFLRLSFQPLLNLHGPIRTI</sequence>
<organism evidence="2 3">
    <name type="scientific">Trichoderma semiorbis</name>
    <dbReference type="NCBI Taxonomy" id="1491008"/>
    <lineage>
        <taxon>Eukaryota</taxon>
        <taxon>Fungi</taxon>
        <taxon>Dikarya</taxon>
        <taxon>Ascomycota</taxon>
        <taxon>Pezizomycotina</taxon>
        <taxon>Sordariomycetes</taxon>
        <taxon>Hypocreomycetidae</taxon>
        <taxon>Hypocreales</taxon>
        <taxon>Hypocreaceae</taxon>
        <taxon>Trichoderma</taxon>
    </lineage>
</organism>
<dbReference type="Proteomes" id="UP000826573">
    <property type="component" value="Unassembled WGS sequence"/>
</dbReference>
<dbReference type="EMBL" id="JAIMJC010000001">
    <property type="protein sequence ID" value="KAH0532125.1"/>
    <property type="molecule type" value="Genomic_DNA"/>
</dbReference>
<dbReference type="AlphaFoldDB" id="A0A9P8HY75"/>
<evidence type="ECO:0000313" key="3">
    <source>
        <dbReference type="Proteomes" id="UP000826573"/>
    </source>
</evidence>
<feature type="compositionally biased region" description="Basic and acidic residues" evidence="1">
    <location>
        <begin position="97"/>
        <end position="107"/>
    </location>
</feature>
<protein>
    <submittedName>
        <fullName evidence="2">Uncharacterized protein</fullName>
    </submittedName>
</protein>
<accession>A0A9P8HY75</accession>
<keyword evidence="3" id="KW-1185">Reference proteome</keyword>
<evidence type="ECO:0000313" key="2">
    <source>
        <dbReference type="EMBL" id="KAH0532125.1"/>
    </source>
</evidence>
<comment type="caution">
    <text evidence="2">The sequence shown here is derived from an EMBL/GenBank/DDBJ whole genome shotgun (WGS) entry which is preliminary data.</text>
</comment>
<proteinExistence type="predicted"/>
<name>A0A9P8HY75_9HYPO</name>
<feature type="region of interest" description="Disordered" evidence="1">
    <location>
        <begin position="88"/>
        <end position="109"/>
    </location>
</feature>
<gene>
    <name evidence="2" type="ORF">TsFJ059_000858</name>
</gene>